<dbReference type="Proteomes" id="UP000008066">
    <property type="component" value="Unassembled WGS sequence"/>
</dbReference>
<proteinExistence type="predicted"/>
<accession>G0S114</accession>
<reference evidence="3 4" key="1">
    <citation type="journal article" date="2011" name="Cell">
        <title>Insight into structure and assembly of the nuclear pore complex by utilizing the genome of a eukaryotic thermophile.</title>
        <authorList>
            <person name="Amlacher S."/>
            <person name="Sarges P."/>
            <person name="Flemming D."/>
            <person name="van Noort V."/>
            <person name="Kunze R."/>
            <person name="Devos D.P."/>
            <person name="Arumugam M."/>
            <person name="Bork P."/>
            <person name="Hurt E."/>
        </authorList>
    </citation>
    <scope>NUCLEOTIDE SEQUENCE [LARGE SCALE GENOMIC DNA]</scope>
    <source>
        <strain evidence="4">DSM 1495 / CBS 144.50 / IMI 039719</strain>
    </source>
</reference>
<dbReference type="AlphaFoldDB" id="G0S114"/>
<feature type="region of interest" description="Disordered" evidence="1">
    <location>
        <begin position="1"/>
        <end position="97"/>
    </location>
</feature>
<keyword evidence="4" id="KW-1185">Reference proteome</keyword>
<dbReference type="RefSeq" id="XP_006691716.1">
    <property type="nucleotide sequence ID" value="XM_006691653.1"/>
</dbReference>
<dbReference type="GO" id="GO:0006487">
    <property type="term" value="P:protein N-linked glycosylation"/>
    <property type="evidence" value="ECO:0007669"/>
    <property type="project" value="TreeGrafter"/>
</dbReference>
<feature type="transmembrane region" description="Helical" evidence="2">
    <location>
        <begin position="237"/>
        <end position="256"/>
    </location>
</feature>
<evidence type="ECO:0000256" key="1">
    <source>
        <dbReference type="SAM" id="MobiDB-lite"/>
    </source>
</evidence>
<feature type="transmembrane region" description="Helical" evidence="2">
    <location>
        <begin position="121"/>
        <end position="146"/>
    </location>
</feature>
<name>G0S114_CHATD</name>
<protein>
    <recommendedName>
        <fullName evidence="5">N-glycosylation protein EOS1</fullName>
    </recommendedName>
</protein>
<dbReference type="eggNOG" id="ENOG502QTWB">
    <property type="taxonomic scope" value="Eukaryota"/>
</dbReference>
<keyword evidence="2" id="KW-0472">Membrane</keyword>
<evidence type="ECO:0008006" key="5">
    <source>
        <dbReference type="Google" id="ProtNLM"/>
    </source>
</evidence>
<dbReference type="KEGG" id="cthr:CTHT_0011980"/>
<dbReference type="GO" id="GO:0034599">
    <property type="term" value="P:cellular response to oxidative stress"/>
    <property type="evidence" value="ECO:0007669"/>
    <property type="project" value="InterPro"/>
</dbReference>
<sequence>MYHRAKPTAQQPPRADDAPGYGPGAGRVSGNLADQLSQHQQQHLQQPIHPSSRPRINPATATTTSANTPKNPTDHGAPLSRTTTNTSTGNKADLPTEPLQSTLLQPRVAVALGVSQKWYPLLFLCRLASIAPVILFGLPTVLRLLATLHLMYLDRVLDGGGALTKLTTRKGGADNGGGFAQGYKMMGTGFDPEFEARLRLTEMVLAIIWCFASGYLSFFFTDCLMSRWLLNYTPQATIVRLLTVDALNGYVTYWVLHLTGGFEDPRLVLPAWIVISSTLTVLYHITQRKINIRKETSMSISVFSIASFVSMVTLLIQLHSNRSDYPDIPLLNFARRLFHATGRLALRIMEYGDVTKGL</sequence>
<feature type="transmembrane region" description="Helical" evidence="2">
    <location>
        <begin position="203"/>
        <end position="225"/>
    </location>
</feature>
<dbReference type="Pfam" id="PF12326">
    <property type="entry name" value="EOS1"/>
    <property type="match status" value="1"/>
</dbReference>
<evidence type="ECO:0000313" key="4">
    <source>
        <dbReference type="Proteomes" id="UP000008066"/>
    </source>
</evidence>
<dbReference type="InterPro" id="IPR021100">
    <property type="entry name" value="N-glycosylation_EOS1"/>
</dbReference>
<feature type="transmembrane region" description="Helical" evidence="2">
    <location>
        <begin position="298"/>
        <end position="318"/>
    </location>
</feature>
<gene>
    <name evidence="3" type="ORF">CTHT_0011980</name>
</gene>
<dbReference type="GeneID" id="18255236"/>
<evidence type="ECO:0000313" key="3">
    <source>
        <dbReference type="EMBL" id="EGS22724.1"/>
    </source>
</evidence>
<keyword evidence="2" id="KW-1133">Transmembrane helix</keyword>
<dbReference type="PANTHER" id="PTHR28147:SF1">
    <property type="entry name" value="N-GLYCOSYLATION PROTEIN EOS1"/>
    <property type="match status" value="1"/>
</dbReference>
<organism evidence="4">
    <name type="scientific">Chaetomium thermophilum (strain DSM 1495 / CBS 144.50 / IMI 039719)</name>
    <name type="common">Thermochaetoides thermophila</name>
    <dbReference type="NCBI Taxonomy" id="759272"/>
    <lineage>
        <taxon>Eukaryota</taxon>
        <taxon>Fungi</taxon>
        <taxon>Dikarya</taxon>
        <taxon>Ascomycota</taxon>
        <taxon>Pezizomycotina</taxon>
        <taxon>Sordariomycetes</taxon>
        <taxon>Sordariomycetidae</taxon>
        <taxon>Sordariales</taxon>
        <taxon>Chaetomiaceae</taxon>
        <taxon>Thermochaetoides</taxon>
    </lineage>
</organism>
<dbReference type="EMBL" id="GL988039">
    <property type="protein sequence ID" value="EGS22724.1"/>
    <property type="molecule type" value="Genomic_DNA"/>
</dbReference>
<dbReference type="HOGENOM" id="CLU_043164_0_0_1"/>
<feature type="compositionally biased region" description="Polar residues" evidence="1">
    <location>
        <begin position="80"/>
        <end position="90"/>
    </location>
</feature>
<keyword evidence="2" id="KW-0812">Transmembrane</keyword>
<dbReference type="GO" id="GO:0005789">
    <property type="term" value="C:endoplasmic reticulum membrane"/>
    <property type="evidence" value="ECO:0007669"/>
    <property type="project" value="InterPro"/>
</dbReference>
<dbReference type="OMA" id="HVTHQKI"/>
<feature type="transmembrane region" description="Helical" evidence="2">
    <location>
        <begin position="268"/>
        <end position="286"/>
    </location>
</feature>
<dbReference type="PANTHER" id="PTHR28147">
    <property type="entry name" value="N-GLYCOSYLATION PROTEIN EOS1"/>
    <property type="match status" value="1"/>
</dbReference>
<evidence type="ECO:0000256" key="2">
    <source>
        <dbReference type="SAM" id="Phobius"/>
    </source>
</evidence>
<feature type="compositionally biased region" description="Low complexity" evidence="1">
    <location>
        <begin position="35"/>
        <end position="71"/>
    </location>
</feature>
<dbReference type="OrthoDB" id="2139606at2759"/>